<dbReference type="Pfam" id="PF07248">
    <property type="entry name" value="DUF1431"/>
    <property type="match status" value="1"/>
</dbReference>
<dbReference type="SMART" id="SM00689">
    <property type="entry name" value="DM6"/>
    <property type="match status" value="1"/>
</dbReference>
<gene>
    <name evidence="1" type="ORF">Dbus_chr2Rg489</name>
</gene>
<sequence>SISWKLRTRLLRLTADRLRLQQRSKYNWSNYDASAGECCKMMDEATARCKNMICGYASRTNKCDSNERAEEKLYSDHLLELLSRGHGKEHCELYKSDLVEYKPSNKNRRYQRTWAECPLIWLRPKQTCCYEREFYPPMERRCKQPEKEPTTAVDAHKFQMDLLCKYYVPMGQSYKKRTRCYTKSPTVCERKCAPFPSFSECDPECIPRFCPTECACKVKPSMCEMWRSYNQNNGIRHCTEAIVGNCIYKQRSRPLY</sequence>
<dbReference type="InterPro" id="IPR006611">
    <property type="entry name" value="DUF1431_DROsp"/>
</dbReference>
<organism evidence="1 2">
    <name type="scientific">Drosophila busckii</name>
    <name type="common">Fruit fly</name>
    <dbReference type="NCBI Taxonomy" id="30019"/>
    <lineage>
        <taxon>Eukaryota</taxon>
        <taxon>Metazoa</taxon>
        <taxon>Ecdysozoa</taxon>
        <taxon>Arthropoda</taxon>
        <taxon>Hexapoda</taxon>
        <taxon>Insecta</taxon>
        <taxon>Pterygota</taxon>
        <taxon>Neoptera</taxon>
        <taxon>Endopterygota</taxon>
        <taxon>Diptera</taxon>
        <taxon>Brachycera</taxon>
        <taxon>Muscomorpha</taxon>
        <taxon>Ephydroidea</taxon>
        <taxon>Drosophilidae</taxon>
        <taxon>Drosophila</taxon>
    </lineage>
</organism>
<protein>
    <submittedName>
        <fullName evidence="1">Cola</fullName>
    </submittedName>
</protein>
<dbReference type="AlphaFoldDB" id="A0A0M4EFE6"/>
<proteinExistence type="predicted"/>
<name>A0A0M4EFE6_DROBS</name>
<evidence type="ECO:0000313" key="2">
    <source>
        <dbReference type="Proteomes" id="UP000494163"/>
    </source>
</evidence>
<dbReference type="Proteomes" id="UP000494163">
    <property type="component" value="Chromosome 2R"/>
</dbReference>
<dbReference type="OMA" id="FQMSIFC"/>
<evidence type="ECO:0000313" key="1">
    <source>
        <dbReference type="EMBL" id="ALC40910.1"/>
    </source>
</evidence>
<dbReference type="EMBL" id="CP012524">
    <property type="protein sequence ID" value="ALC40910.1"/>
    <property type="molecule type" value="Genomic_DNA"/>
</dbReference>
<dbReference type="PANTHER" id="PTHR20977:SF0">
    <property type="entry name" value="AT13385P-RELATED"/>
    <property type="match status" value="1"/>
</dbReference>
<feature type="non-terminal residue" evidence="1">
    <location>
        <position position="1"/>
    </location>
</feature>
<dbReference type="PANTHER" id="PTHR20977">
    <property type="entry name" value="AT13385P-RELATED"/>
    <property type="match status" value="1"/>
</dbReference>
<keyword evidence="2" id="KW-1185">Reference proteome</keyword>
<accession>A0A0M4EFE6</accession>
<reference evidence="1 2" key="1">
    <citation type="submission" date="2015-08" db="EMBL/GenBank/DDBJ databases">
        <title>Ancestral chromatin configuration constrains chromatin evolution on differentiating sex chromosomes in Drosophila.</title>
        <authorList>
            <person name="Zhou Q."/>
            <person name="Bachtrog D."/>
        </authorList>
    </citation>
    <scope>NUCLEOTIDE SEQUENCE [LARGE SCALE GENOMIC DNA]</scope>
    <source>
        <tissue evidence="1">Whole larvae</tissue>
    </source>
</reference>
<dbReference type="OrthoDB" id="7812215at2759"/>